<dbReference type="InterPro" id="IPR036291">
    <property type="entry name" value="NAD(P)-bd_dom_sf"/>
</dbReference>
<dbReference type="SUPFAM" id="SSF51735">
    <property type="entry name" value="NAD(P)-binding Rossmann-fold domains"/>
    <property type="match status" value="1"/>
</dbReference>
<dbReference type="EMBL" id="BMNL01000001">
    <property type="protein sequence ID" value="GGP19009.1"/>
    <property type="molecule type" value="Genomic_DNA"/>
</dbReference>
<sequence length="292" mass="32257">MRGLILVTGASSSPGFKTLARLRELGYDVLGVYNQHPVDGSVRWDLTNPTGLLDQYKPSAVVHMAAMGDVDGCEDDVESCYRVNAVATRDVARWCLRAGARLFYLSTDYVFRGDRGLYGEADAPRPINYYGLTKLLGEESVLAVDGVVVRVAWIYGFGPGRQNFGRTVVEKLSRGEEVKAIVDQWGSPTLNTLIAEMITKLLPINYSGVLHAAGPRLSRYEFALAIAKAFNFPTELVKPISISQLSFKAPRPRDSSLDSSRAVKILGIPVNDINYTLAIFKKEWESFKYASH</sequence>
<protein>
    <submittedName>
        <fullName evidence="2">NAD(P)-dependent oxidoreductase</fullName>
    </submittedName>
</protein>
<dbReference type="OrthoDB" id="4907at2157"/>
<organism evidence="2 3">
    <name type="scientific">Thermocladium modestius</name>
    <dbReference type="NCBI Taxonomy" id="62609"/>
    <lineage>
        <taxon>Archaea</taxon>
        <taxon>Thermoproteota</taxon>
        <taxon>Thermoprotei</taxon>
        <taxon>Thermoproteales</taxon>
        <taxon>Thermoproteaceae</taxon>
        <taxon>Thermocladium</taxon>
    </lineage>
</organism>
<dbReference type="GO" id="GO:0008831">
    <property type="term" value="F:dTDP-4-dehydrorhamnose reductase activity"/>
    <property type="evidence" value="ECO:0007669"/>
    <property type="project" value="TreeGrafter"/>
</dbReference>
<evidence type="ECO:0000313" key="3">
    <source>
        <dbReference type="Proteomes" id="UP000610960"/>
    </source>
</evidence>
<dbReference type="NCBIfam" id="TIGR01214">
    <property type="entry name" value="rmlD"/>
    <property type="match status" value="1"/>
</dbReference>
<comment type="caution">
    <text evidence="2">The sequence shown here is derived from an EMBL/GenBank/DDBJ whole genome shotgun (WGS) entry which is preliminary data.</text>
</comment>
<dbReference type="GO" id="GO:0005829">
    <property type="term" value="C:cytosol"/>
    <property type="evidence" value="ECO:0007669"/>
    <property type="project" value="TreeGrafter"/>
</dbReference>
<dbReference type="Gene3D" id="3.40.50.720">
    <property type="entry name" value="NAD(P)-binding Rossmann-like Domain"/>
    <property type="match status" value="1"/>
</dbReference>
<name>A0A830GSA3_9CREN</name>
<keyword evidence="3" id="KW-1185">Reference proteome</keyword>
<dbReference type="Gene3D" id="3.90.25.10">
    <property type="entry name" value="UDP-galactose 4-epimerase, domain 1"/>
    <property type="match status" value="1"/>
</dbReference>
<dbReference type="PANTHER" id="PTHR10491:SF4">
    <property type="entry name" value="METHIONINE ADENOSYLTRANSFERASE 2 SUBUNIT BETA"/>
    <property type="match status" value="1"/>
</dbReference>
<dbReference type="Proteomes" id="UP000610960">
    <property type="component" value="Unassembled WGS sequence"/>
</dbReference>
<accession>A0A830GSA3</accession>
<dbReference type="AlphaFoldDB" id="A0A830GSA3"/>
<proteinExistence type="predicted"/>
<feature type="domain" description="RmlD-like substrate binding" evidence="1">
    <location>
        <begin position="5"/>
        <end position="278"/>
    </location>
</feature>
<dbReference type="PANTHER" id="PTHR10491">
    <property type="entry name" value="DTDP-4-DEHYDRORHAMNOSE REDUCTASE"/>
    <property type="match status" value="1"/>
</dbReference>
<dbReference type="RefSeq" id="WP_188595515.1">
    <property type="nucleotide sequence ID" value="NZ_BMNL01000001.1"/>
</dbReference>
<dbReference type="Pfam" id="PF04321">
    <property type="entry name" value="RmlD_sub_bind"/>
    <property type="match status" value="1"/>
</dbReference>
<reference evidence="2" key="2">
    <citation type="submission" date="2020-09" db="EMBL/GenBank/DDBJ databases">
        <authorList>
            <person name="Sun Q."/>
            <person name="Ohkuma M."/>
        </authorList>
    </citation>
    <scope>NUCLEOTIDE SEQUENCE</scope>
    <source>
        <strain evidence="2">JCM 10088</strain>
    </source>
</reference>
<evidence type="ECO:0000313" key="2">
    <source>
        <dbReference type="EMBL" id="GGP19009.1"/>
    </source>
</evidence>
<evidence type="ECO:0000259" key="1">
    <source>
        <dbReference type="Pfam" id="PF04321"/>
    </source>
</evidence>
<dbReference type="InterPro" id="IPR029903">
    <property type="entry name" value="RmlD-like-bd"/>
</dbReference>
<dbReference type="CDD" id="cd05254">
    <property type="entry name" value="dTDP_HR_like_SDR_e"/>
    <property type="match status" value="1"/>
</dbReference>
<reference evidence="2" key="1">
    <citation type="journal article" date="2014" name="Int. J. Syst. Evol. Microbiol.">
        <title>Complete genome sequence of Corynebacterium casei LMG S-19264T (=DSM 44701T), isolated from a smear-ripened cheese.</title>
        <authorList>
            <consortium name="US DOE Joint Genome Institute (JGI-PGF)"/>
            <person name="Walter F."/>
            <person name="Albersmeier A."/>
            <person name="Kalinowski J."/>
            <person name="Ruckert C."/>
        </authorList>
    </citation>
    <scope>NUCLEOTIDE SEQUENCE</scope>
    <source>
        <strain evidence="2">JCM 10088</strain>
    </source>
</reference>
<dbReference type="InterPro" id="IPR005913">
    <property type="entry name" value="dTDP_dehydrorham_reduct"/>
</dbReference>
<dbReference type="GO" id="GO:0019305">
    <property type="term" value="P:dTDP-rhamnose biosynthetic process"/>
    <property type="evidence" value="ECO:0007669"/>
    <property type="project" value="TreeGrafter"/>
</dbReference>
<gene>
    <name evidence="2" type="ORF">GCM10007981_00960</name>
</gene>